<dbReference type="Proteomes" id="UP001168552">
    <property type="component" value="Unassembled WGS sequence"/>
</dbReference>
<organism evidence="2 3">
    <name type="scientific">Shiella aurantiaca</name>
    <dbReference type="NCBI Taxonomy" id="3058365"/>
    <lineage>
        <taxon>Bacteria</taxon>
        <taxon>Pseudomonadati</taxon>
        <taxon>Bacteroidota</taxon>
        <taxon>Cytophagia</taxon>
        <taxon>Cytophagales</taxon>
        <taxon>Shiellaceae</taxon>
        <taxon>Shiella</taxon>
    </lineage>
</organism>
<evidence type="ECO:0000313" key="3">
    <source>
        <dbReference type="Proteomes" id="UP001168552"/>
    </source>
</evidence>
<accession>A0ABT8F953</accession>
<reference evidence="2" key="1">
    <citation type="submission" date="2023-06" db="EMBL/GenBank/DDBJ databases">
        <title>Cytophagales bacterium Strain LB-30, isolated from soil.</title>
        <authorList>
            <person name="Liu B."/>
        </authorList>
    </citation>
    <scope>NUCLEOTIDE SEQUENCE</scope>
    <source>
        <strain evidence="2">LB-30</strain>
    </source>
</reference>
<dbReference type="EMBL" id="JAUHJS010000008">
    <property type="protein sequence ID" value="MDN4166784.1"/>
    <property type="molecule type" value="Genomic_DNA"/>
</dbReference>
<dbReference type="Gene3D" id="3.40.30.10">
    <property type="entry name" value="Glutaredoxin"/>
    <property type="match status" value="1"/>
</dbReference>
<dbReference type="CDD" id="cd02966">
    <property type="entry name" value="TlpA_like_family"/>
    <property type="match status" value="1"/>
</dbReference>
<dbReference type="InterPro" id="IPR013766">
    <property type="entry name" value="Thioredoxin_domain"/>
</dbReference>
<gene>
    <name evidence="2" type="ORF">QWY31_14830</name>
</gene>
<proteinExistence type="predicted"/>
<feature type="domain" description="Thioredoxin" evidence="1">
    <location>
        <begin position="1"/>
        <end position="140"/>
    </location>
</feature>
<dbReference type="SUPFAM" id="SSF52833">
    <property type="entry name" value="Thioredoxin-like"/>
    <property type="match status" value="1"/>
</dbReference>
<dbReference type="InterPro" id="IPR050553">
    <property type="entry name" value="Thioredoxin_ResA/DsbE_sf"/>
</dbReference>
<dbReference type="PANTHER" id="PTHR42852:SF17">
    <property type="entry name" value="THIOREDOXIN-LIKE PROTEIN HI_1115"/>
    <property type="match status" value="1"/>
</dbReference>
<protein>
    <submittedName>
        <fullName evidence="2">TlpA disulfide reductase family protein</fullName>
    </submittedName>
</protein>
<dbReference type="RefSeq" id="WP_320005321.1">
    <property type="nucleotide sequence ID" value="NZ_JAUHJS010000008.1"/>
</dbReference>
<dbReference type="PROSITE" id="PS51352">
    <property type="entry name" value="THIOREDOXIN_2"/>
    <property type="match status" value="1"/>
</dbReference>
<keyword evidence="3" id="KW-1185">Reference proteome</keyword>
<name>A0ABT8F953_9BACT</name>
<dbReference type="Pfam" id="PF00578">
    <property type="entry name" value="AhpC-TSA"/>
    <property type="match status" value="1"/>
</dbReference>
<sequence>MPLVVQAQEAVTIVKFEDLHKELSAQSDSATVINFWATWCKPCVKELPYFEEYHRAHPEVRMLLVSLDFSEEVEKVNTFLAKKKITIPVVLLDETDYNSFIDKIEPTWSGAIPATIFLRGKKRIFVEHELVEGEIDLLIQQLNRIPE</sequence>
<dbReference type="InterPro" id="IPR036249">
    <property type="entry name" value="Thioredoxin-like_sf"/>
</dbReference>
<dbReference type="PANTHER" id="PTHR42852">
    <property type="entry name" value="THIOL:DISULFIDE INTERCHANGE PROTEIN DSBE"/>
    <property type="match status" value="1"/>
</dbReference>
<comment type="caution">
    <text evidence="2">The sequence shown here is derived from an EMBL/GenBank/DDBJ whole genome shotgun (WGS) entry which is preliminary data.</text>
</comment>
<evidence type="ECO:0000313" key="2">
    <source>
        <dbReference type="EMBL" id="MDN4166784.1"/>
    </source>
</evidence>
<dbReference type="InterPro" id="IPR000866">
    <property type="entry name" value="AhpC/TSA"/>
</dbReference>
<evidence type="ECO:0000259" key="1">
    <source>
        <dbReference type="PROSITE" id="PS51352"/>
    </source>
</evidence>